<evidence type="ECO:0000256" key="1">
    <source>
        <dbReference type="SAM" id="MobiDB-lite"/>
    </source>
</evidence>
<sequence>MEREASPWGLEPRDVQSPDEIGSPEGSLKGEGGSAPPRIVSGSGKEGSGPWKG</sequence>
<evidence type="ECO:0000313" key="2">
    <source>
        <dbReference type="EMBL" id="ELK10965.1"/>
    </source>
</evidence>
<organism evidence="2 3">
    <name type="scientific">Pteropus alecto</name>
    <name type="common">Black flying fox</name>
    <dbReference type="NCBI Taxonomy" id="9402"/>
    <lineage>
        <taxon>Eukaryota</taxon>
        <taxon>Metazoa</taxon>
        <taxon>Chordata</taxon>
        <taxon>Craniata</taxon>
        <taxon>Vertebrata</taxon>
        <taxon>Euteleostomi</taxon>
        <taxon>Mammalia</taxon>
        <taxon>Eutheria</taxon>
        <taxon>Laurasiatheria</taxon>
        <taxon>Chiroptera</taxon>
        <taxon>Yinpterochiroptera</taxon>
        <taxon>Pteropodoidea</taxon>
        <taxon>Pteropodidae</taxon>
        <taxon>Pteropodinae</taxon>
        <taxon>Pteropus</taxon>
    </lineage>
</organism>
<feature type="region of interest" description="Disordered" evidence="1">
    <location>
        <begin position="1"/>
        <end position="53"/>
    </location>
</feature>
<accession>L5KHC0</accession>
<evidence type="ECO:0000313" key="3">
    <source>
        <dbReference type="Proteomes" id="UP000010552"/>
    </source>
</evidence>
<dbReference type="EMBL" id="KB030715">
    <property type="protein sequence ID" value="ELK10965.1"/>
    <property type="molecule type" value="Genomic_DNA"/>
</dbReference>
<dbReference type="InParanoid" id="L5KHC0"/>
<reference evidence="3" key="1">
    <citation type="journal article" date="2013" name="Science">
        <title>Comparative analysis of bat genomes provides insight into the evolution of flight and immunity.</title>
        <authorList>
            <person name="Zhang G."/>
            <person name="Cowled C."/>
            <person name="Shi Z."/>
            <person name="Huang Z."/>
            <person name="Bishop-Lilly K.A."/>
            <person name="Fang X."/>
            <person name="Wynne J.W."/>
            <person name="Xiong Z."/>
            <person name="Baker M.L."/>
            <person name="Zhao W."/>
            <person name="Tachedjian M."/>
            <person name="Zhu Y."/>
            <person name="Zhou P."/>
            <person name="Jiang X."/>
            <person name="Ng J."/>
            <person name="Yang L."/>
            <person name="Wu L."/>
            <person name="Xiao J."/>
            <person name="Feng Y."/>
            <person name="Chen Y."/>
            <person name="Sun X."/>
            <person name="Zhang Y."/>
            <person name="Marsh G.A."/>
            <person name="Crameri G."/>
            <person name="Broder C.C."/>
            <person name="Frey K.G."/>
            <person name="Wang L.F."/>
            <person name="Wang J."/>
        </authorList>
    </citation>
    <scope>NUCLEOTIDE SEQUENCE [LARGE SCALE GENOMIC DNA]</scope>
</reference>
<gene>
    <name evidence="2" type="ORF">PAL_GLEAN10011897</name>
</gene>
<feature type="compositionally biased region" description="Basic and acidic residues" evidence="1">
    <location>
        <begin position="1"/>
        <end position="16"/>
    </location>
</feature>
<keyword evidence="3" id="KW-1185">Reference proteome</keyword>
<dbReference type="AlphaFoldDB" id="L5KHC0"/>
<dbReference type="Proteomes" id="UP000010552">
    <property type="component" value="Unassembled WGS sequence"/>
</dbReference>
<feature type="compositionally biased region" description="Gly residues" evidence="1">
    <location>
        <begin position="44"/>
        <end position="53"/>
    </location>
</feature>
<protein>
    <submittedName>
        <fullName evidence="2">Zinc finger protein 768</fullName>
    </submittedName>
</protein>
<name>L5KHC0_PTEAL</name>
<proteinExistence type="predicted"/>